<dbReference type="Proteomes" id="UP000037035">
    <property type="component" value="Unassembled WGS sequence"/>
</dbReference>
<name>A0A0L6VSS2_9BASI</name>
<accession>A0A0L6VSS2</accession>
<dbReference type="OrthoDB" id="5740135at2759"/>
<reference evidence="2 3" key="1">
    <citation type="submission" date="2015-08" db="EMBL/GenBank/DDBJ databases">
        <title>Next Generation Sequencing and Analysis of the Genome of Puccinia sorghi L Schw, the Causal Agent of Maize Common Rust.</title>
        <authorList>
            <person name="Rochi L."/>
            <person name="Burguener G."/>
            <person name="Darino M."/>
            <person name="Turjanski A."/>
            <person name="Kreff E."/>
            <person name="Dieguez M.J."/>
            <person name="Sacco F."/>
        </authorList>
    </citation>
    <scope>NUCLEOTIDE SEQUENCE [LARGE SCALE GENOMIC DNA]</scope>
    <source>
        <strain evidence="2 3">RO10H11247</strain>
    </source>
</reference>
<dbReference type="EMBL" id="LAVV01001291">
    <property type="protein sequence ID" value="KNZ63667.1"/>
    <property type="molecule type" value="Genomic_DNA"/>
</dbReference>
<feature type="non-terminal residue" evidence="2">
    <location>
        <position position="1"/>
    </location>
</feature>
<comment type="caution">
    <text evidence="2">The sequence shown here is derived from an EMBL/GenBank/DDBJ whole genome shotgun (WGS) entry which is preliminary data.</text>
</comment>
<evidence type="ECO:0000313" key="3">
    <source>
        <dbReference type="Proteomes" id="UP000037035"/>
    </source>
</evidence>
<gene>
    <name evidence="2" type="ORF">VP01_11162g1</name>
</gene>
<feature type="domain" description="Retrotransposon gag" evidence="1">
    <location>
        <begin position="2"/>
        <end position="84"/>
    </location>
</feature>
<proteinExistence type="predicted"/>
<dbReference type="Pfam" id="PF03732">
    <property type="entry name" value="Retrotrans_gag"/>
    <property type="match status" value="1"/>
</dbReference>
<dbReference type="InterPro" id="IPR005162">
    <property type="entry name" value="Retrotrans_gag_dom"/>
</dbReference>
<sequence length="164" mass="18371">YAATWSQPYLIKVFNAEEVAFDEFLDEFRCSLFDHNHKQRAEVSLQSLRQTGRVLAYTQKFNSHACTVGWADTPLMSLYRHGLKKNIQLAVVMSKIVFTSLLTLQAMALKAGQKIEGIQNGQLSPIPPLAPVPQPPTPMQWTSWLSNVVHTTDSLTLSEPAESN</sequence>
<organism evidence="2 3">
    <name type="scientific">Puccinia sorghi</name>
    <dbReference type="NCBI Taxonomy" id="27349"/>
    <lineage>
        <taxon>Eukaryota</taxon>
        <taxon>Fungi</taxon>
        <taxon>Dikarya</taxon>
        <taxon>Basidiomycota</taxon>
        <taxon>Pucciniomycotina</taxon>
        <taxon>Pucciniomycetes</taxon>
        <taxon>Pucciniales</taxon>
        <taxon>Pucciniaceae</taxon>
        <taxon>Puccinia</taxon>
    </lineage>
</organism>
<dbReference type="VEuPathDB" id="FungiDB:VP01_11162g1"/>
<keyword evidence="3" id="KW-1185">Reference proteome</keyword>
<evidence type="ECO:0000259" key="1">
    <source>
        <dbReference type="Pfam" id="PF03732"/>
    </source>
</evidence>
<protein>
    <recommendedName>
        <fullName evidence="1">Retrotransposon gag domain-containing protein</fullName>
    </recommendedName>
</protein>
<evidence type="ECO:0000313" key="2">
    <source>
        <dbReference type="EMBL" id="KNZ63667.1"/>
    </source>
</evidence>
<dbReference type="AlphaFoldDB" id="A0A0L6VSS2"/>